<proteinExistence type="predicted"/>
<dbReference type="InterPro" id="IPR016064">
    <property type="entry name" value="NAD/diacylglycerol_kinase_sf"/>
</dbReference>
<evidence type="ECO:0000256" key="2">
    <source>
        <dbReference type="ARBA" id="ARBA00022741"/>
    </source>
</evidence>
<dbReference type="InterPro" id="IPR045540">
    <property type="entry name" value="YegS/DAGK_C"/>
</dbReference>
<dbReference type="AlphaFoldDB" id="A0A4R8DUI8"/>
<dbReference type="InterPro" id="IPR050187">
    <property type="entry name" value="Lipid_Phosphate_FormReg"/>
</dbReference>
<dbReference type="PANTHER" id="PTHR12358">
    <property type="entry name" value="SPHINGOSINE KINASE"/>
    <property type="match status" value="1"/>
</dbReference>
<organism evidence="6 7">
    <name type="scientific">Dinghuibacter silviterrae</name>
    <dbReference type="NCBI Taxonomy" id="1539049"/>
    <lineage>
        <taxon>Bacteria</taxon>
        <taxon>Pseudomonadati</taxon>
        <taxon>Bacteroidota</taxon>
        <taxon>Chitinophagia</taxon>
        <taxon>Chitinophagales</taxon>
        <taxon>Chitinophagaceae</taxon>
        <taxon>Dinghuibacter</taxon>
    </lineage>
</organism>
<protein>
    <submittedName>
        <fullName evidence="6">Diacylglycerol kinase family enzyme</fullName>
    </submittedName>
</protein>
<evidence type="ECO:0000313" key="6">
    <source>
        <dbReference type="EMBL" id="TDX01125.1"/>
    </source>
</evidence>
<dbReference type="RefSeq" id="WP_133993409.1">
    <property type="nucleotide sequence ID" value="NZ_SODV01000001.1"/>
</dbReference>
<dbReference type="GO" id="GO:0005524">
    <property type="term" value="F:ATP binding"/>
    <property type="evidence" value="ECO:0007669"/>
    <property type="project" value="UniProtKB-KW"/>
</dbReference>
<dbReference type="PANTHER" id="PTHR12358:SF106">
    <property type="entry name" value="LIPID KINASE YEGS"/>
    <property type="match status" value="1"/>
</dbReference>
<keyword evidence="7" id="KW-1185">Reference proteome</keyword>
<accession>A0A4R8DUI8</accession>
<dbReference type="Pfam" id="PF00781">
    <property type="entry name" value="DAGK_cat"/>
    <property type="match status" value="1"/>
</dbReference>
<dbReference type="Pfam" id="PF19279">
    <property type="entry name" value="YegS_C"/>
    <property type="match status" value="1"/>
</dbReference>
<evidence type="ECO:0000256" key="3">
    <source>
        <dbReference type="ARBA" id="ARBA00022777"/>
    </source>
</evidence>
<dbReference type="SUPFAM" id="SSF111331">
    <property type="entry name" value="NAD kinase/diacylglycerol kinase-like"/>
    <property type="match status" value="1"/>
</dbReference>
<evidence type="ECO:0000259" key="5">
    <source>
        <dbReference type="PROSITE" id="PS50146"/>
    </source>
</evidence>
<keyword evidence="3 6" id="KW-0418">Kinase</keyword>
<feature type="domain" description="DAGKc" evidence="5">
    <location>
        <begin position="2"/>
        <end position="132"/>
    </location>
</feature>
<dbReference type="InterPro" id="IPR001206">
    <property type="entry name" value="Diacylglycerol_kinase_cat_dom"/>
</dbReference>
<name>A0A4R8DUI8_9BACT</name>
<dbReference type="GO" id="GO:0005886">
    <property type="term" value="C:plasma membrane"/>
    <property type="evidence" value="ECO:0007669"/>
    <property type="project" value="TreeGrafter"/>
</dbReference>
<dbReference type="EMBL" id="SODV01000001">
    <property type="protein sequence ID" value="TDX01125.1"/>
    <property type="molecule type" value="Genomic_DNA"/>
</dbReference>
<gene>
    <name evidence="6" type="ORF">EDB95_2156</name>
</gene>
<keyword evidence="1" id="KW-0808">Transferase</keyword>
<dbReference type="PROSITE" id="PS50146">
    <property type="entry name" value="DAGK"/>
    <property type="match status" value="1"/>
</dbReference>
<dbReference type="Gene3D" id="3.40.50.10330">
    <property type="entry name" value="Probable inorganic polyphosphate/atp-NAD kinase, domain 1"/>
    <property type="match status" value="1"/>
</dbReference>
<dbReference type="OrthoDB" id="9786026at2"/>
<keyword evidence="4" id="KW-0067">ATP-binding</keyword>
<evidence type="ECO:0000313" key="7">
    <source>
        <dbReference type="Proteomes" id="UP000294498"/>
    </source>
</evidence>
<dbReference type="Proteomes" id="UP000294498">
    <property type="component" value="Unassembled WGS sequence"/>
</dbReference>
<reference evidence="6 7" key="1">
    <citation type="submission" date="2019-03" db="EMBL/GenBank/DDBJ databases">
        <title>Genomic Encyclopedia of Type Strains, Phase IV (KMG-IV): sequencing the most valuable type-strain genomes for metagenomic binning, comparative biology and taxonomic classification.</title>
        <authorList>
            <person name="Goeker M."/>
        </authorList>
    </citation>
    <scope>NUCLEOTIDE SEQUENCE [LARGE SCALE GENOMIC DNA]</scope>
    <source>
        <strain evidence="6 7">DSM 100059</strain>
    </source>
</reference>
<dbReference type="Gene3D" id="2.60.200.40">
    <property type="match status" value="1"/>
</dbReference>
<dbReference type="InterPro" id="IPR017438">
    <property type="entry name" value="ATP-NAD_kinase_N"/>
</dbReference>
<evidence type="ECO:0000256" key="4">
    <source>
        <dbReference type="ARBA" id="ARBA00022840"/>
    </source>
</evidence>
<sequence>MHREEKILFVVNPAAGGRDKSLFWTCLEQALAIHAFDHLTYRTTGENDVQELRHLLAGHAFTRVIVVGGDGTAKMVAEQLVHSPIALGIIPMGSANGMARELGLPSSIKDALRVALGPNTTYIDTIHLQGHGLCIHLCDLGLNASLVERYAKEGFRGMWGYGRLFVSTVLQRNRFRIYVSGDHFRYNRNVYMLMLANARKFGTGALINPLGSPRDGRFEVIMMKDFRWWDLPRLFLPHRKQHLEREEVVSVQSVSIACNRAVHFQVDGEYKGKIKRLKASVIAQSLRVLVPERLGAAAAG</sequence>
<evidence type="ECO:0000256" key="1">
    <source>
        <dbReference type="ARBA" id="ARBA00022679"/>
    </source>
</evidence>
<comment type="caution">
    <text evidence="6">The sequence shown here is derived from an EMBL/GenBank/DDBJ whole genome shotgun (WGS) entry which is preliminary data.</text>
</comment>
<keyword evidence="2" id="KW-0547">Nucleotide-binding</keyword>
<dbReference type="SMART" id="SM00046">
    <property type="entry name" value="DAGKc"/>
    <property type="match status" value="1"/>
</dbReference>
<dbReference type="GO" id="GO:0016301">
    <property type="term" value="F:kinase activity"/>
    <property type="evidence" value="ECO:0007669"/>
    <property type="project" value="UniProtKB-KW"/>
</dbReference>